<evidence type="ECO:0000313" key="4">
    <source>
        <dbReference type="EMBL" id="OLU44740.1"/>
    </source>
</evidence>
<dbReference type="PANTHER" id="PTHR37813:SF1">
    <property type="entry name" value="FELS-2 PROPHAGE PROTEIN"/>
    <property type="match status" value="1"/>
</dbReference>
<evidence type="ECO:0000256" key="2">
    <source>
        <dbReference type="SAM" id="Phobius"/>
    </source>
</evidence>
<dbReference type="SUPFAM" id="SSF48371">
    <property type="entry name" value="ARM repeat"/>
    <property type="match status" value="1"/>
</dbReference>
<keyword evidence="1" id="KW-1188">Viral release from host cell</keyword>
<dbReference type="Proteomes" id="UP000186758">
    <property type="component" value="Unassembled WGS sequence"/>
</dbReference>
<evidence type="ECO:0000313" key="5">
    <source>
        <dbReference type="Proteomes" id="UP000186758"/>
    </source>
</evidence>
<comment type="caution">
    <text evidence="4">The sequence shown here is derived from an EMBL/GenBank/DDBJ whole genome shotgun (WGS) entry which is preliminary data.</text>
</comment>
<feature type="transmembrane region" description="Helical" evidence="2">
    <location>
        <begin position="489"/>
        <end position="508"/>
    </location>
</feature>
<accession>A0A1Q9YJS1</accession>
<name>A0A1Q9YJS1_9FIRM</name>
<sequence>MAGTIKGITLEIGGTTTKLTQALKAPQKECMALQSKLKEVNKSLKLDPSNVDLLSQKQRLLTSTISSTEQELQVLKEAQRQYISSGKDIDGAEYIALESKIQKTEQSLESLKKQQNLFSADIQSMGIRIGELGTKTENLGKKFLPVTAGVAAVGTAATAAWSELDEAYDGIAAGTGATGEALQELQDSFDHVYGNFPAESAEVGTAIADINTRFGLSGKALEEASTQFLKYAKVNNTDVSGSIEAVAKAMADAKIPTSELGNVLDKLTVASQASGLPVDQLSTALSKNGVSMRELGFSTDETIALLTTFEKQGVDTSVVLTGMKAAVKNCATQGKDAKTEMASLFEAIQSGSATAADAQELFGSKAGAAIYNYAREGKLNIQDMMDVINNSAGGLDQTFNDMLDPADKVQVALNNLKLVGADLGGQIQETLAPMIEKLAETCRKLADWFKNLSPHTKDLIVKFGLVAAAIGPVLIVIGKMELGFSRMIAYFGNAATWGGKLVAMFTGMGSGITLALGPVLAIVAAVAAVGAAFVSLWNTNSEFRDNMISIWESIVGKVSAFCDGIVQRINSLGFDFQSITDAIKAIWDGFCSLLATVFECVWQQVEIVLSAALDVIMGLVDTFIALFQGDWDGFWAGIQSIWDACWSGIGNTVQNILDIIFGVISNFLGWFGINWTPAFDTISQQWQAIWTAIRDFVNQILTAIQEFAASFVSLFQGDWDGFCSHLSTAWSTLWNGIQQFGSTIWNGIKSIFSNVWNGIKTVFDNVMQGIKSKCESVWNGIKGFLSGIWEGIKSTCSNVWNGIKSSIVNPINDALGSVKSIFNSIKNAISDRINGAKDAVSSAIGKIKNLFNFKISWPHIPLPHFSVSGSANPLDWLKGQIPRISISWYAKAMDKGMILNSPTIFGMAQNGQLLGGGEAGAEAVIGVNSLQRLIENAVDRAAMRRLEQIKTETRNSSVSYKAEIDYDQMATALLSALSGVVIQNSVNVGLKPVLNEMIPLIDKGLEKRKNRR</sequence>
<feature type="domain" description="Phage tail tape measure protein" evidence="3">
    <location>
        <begin position="199"/>
        <end position="351"/>
    </location>
</feature>
<evidence type="ECO:0000256" key="1">
    <source>
        <dbReference type="ARBA" id="ARBA00022612"/>
    </source>
</evidence>
<evidence type="ECO:0000259" key="3">
    <source>
        <dbReference type="Pfam" id="PF10145"/>
    </source>
</evidence>
<proteinExistence type="predicted"/>
<organism evidence="4 5">
    <name type="scientific">Faecalibaculum rodentium</name>
    <dbReference type="NCBI Taxonomy" id="1702221"/>
    <lineage>
        <taxon>Bacteria</taxon>
        <taxon>Bacillati</taxon>
        <taxon>Bacillota</taxon>
        <taxon>Erysipelotrichia</taxon>
        <taxon>Erysipelotrichales</taxon>
        <taxon>Erysipelotrichaceae</taxon>
        <taxon>Faecalibaculum</taxon>
    </lineage>
</organism>
<dbReference type="PANTHER" id="PTHR37813">
    <property type="entry name" value="FELS-2 PROPHAGE PROTEIN"/>
    <property type="match status" value="1"/>
</dbReference>
<dbReference type="Gene3D" id="1.10.287.1490">
    <property type="match status" value="1"/>
</dbReference>
<reference evidence="4 5" key="1">
    <citation type="submission" date="2016-11" db="EMBL/GenBank/DDBJ databases">
        <title>Description of two novel members of the family Erysipelotrichaceae: Ileibacterium lipovorans gen. nov., sp. nov. and Dubosiella newyorkensis, gen. nov., sp. nov.</title>
        <authorList>
            <person name="Cox L.M."/>
            <person name="Sohn J."/>
            <person name="Tyrrell K.L."/>
            <person name="Citron D.M."/>
            <person name="Lawson P.A."/>
            <person name="Patel N.B."/>
            <person name="Iizumi T."/>
            <person name="Perez-Perez G.I."/>
            <person name="Goldstein E.J."/>
            <person name="Blaser M.J."/>
        </authorList>
    </citation>
    <scope>NUCLEOTIDE SEQUENCE [LARGE SCALE GENOMIC DNA]</scope>
    <source>
        <strain evidence="4 5">NYU-BL-K8</strain>
    </source>
</reference>
<keyword evidence="2" id="KW-0472">Membrane</keyword>
<dbReference type="Gene3D" id="1.20.120.20">
    <property type="entry name" value="Apolipoprotein"/>
    <property type="match status" value="1"/>
</dbReference>
<dbReference type="RefSeq" id="WP_075885531.1">
    <property type="nucleotide sequence ID" value="NZ_MPJZ01000057.1"/>
</dbReference>
<keyword evidence="2" id="KW-0812">Transmembrane</keyword>
<dbReference type="AlphaFoldDB" id="A0A1Q9YJS1"/>
<keyword evidence="2" id="KW-1133">Transmembrane helix</keyword>
<feature type="transmembrane region" description="Helical" evidence="2">
    <location>
        <begin position="459"/>
        <end position="477"/>
    </location>
</feature>
<dbReference type="Pfam" id="PF10145">
    <property type="entry name" value="PhageMin_Tail"/>
    <property type="match status" value="1"/>
</dbReference>
<feature type="transmembrane region" description="Helical" evidence="2">
    <location>
        <begin position="514"/>
        <end position="537"/>
    </location>
</feature>
<dbReference type="InterPro" id="IPR016024">
    <property type="entry name" value="ARM-type_fold"/>
</dbReference>
<protein>
    <submittedName>
        <fullName evidence="4">Phage tail tape measure protein</fullName>
    </submittedName>
</protein>
<dbReference type="EMBL" id="MPJZ01000057">
    <property type="protein sequence ID" value="OLU44740.1"/>
    <property type="molecule type" value="Genomic_DNA"/>
</dbReference>
<dbReference type="NCBIfam" id="TIGR01760">
    <property type="entry name" value="tape_meas_TP901"/>
    <property type="match status" value="1"/>
</dbReference>
<gene>
    <name evidence="4" type="ORF">BO223_07350</name>
</gene>
<dbReference type="InterPro" id="IPR010090">
    <property type="entry name" value="Phage_tape_meas"/>
</dbReference>